<evidence type="ECO:0000313" key="1">
    <source>
        <dbReference type="EMBL" id="OYX03825.1"/>
    </source>
</evidence>
<protein>
    <recommendedName>
        <fullName evidence="3">DNA processing protein DprA</fullName>
    </recommendedName>
</protein>
<sequence>MHGAEPQAAFAVDRRVVGTIVQRRVLNDRQRLDWLRLIRSESVGPRTFRSLMNRFGGAAAALDALPDLARQAGRGASKENISPESGR</sequence>
<dbReference type="EMBL" id="NCDQ01000118">
    <property type="protein sequence ID" value="OYX03825.1"/>
    <property type="molecule type" value="Genomic_DNA"/>
</dbReference>
<dbReference type="Gene3D" id="3.40.50.450">
    <property type="match status" value="1"/>
</dbReference>
<dbReference type="Proteomes" id="UP000215616">
    <property type="component" value="Unassembled WGS sequence"/>
</dbReference>
<organism evidence="1 2">
    <name type="scientific">Caulobacter vibrioides</name>
    <name type="common">Caulobacter crescentus</name>
    <dbReference type="NCBI Taxonomy" id="155892"/>
    <lineage>
        <taxon>Bacteria</taxon>
        <taxon>Pseudomonadati</taxon>
        <taxon>Pseudomonadota</taxon>
        <taxon>Alphaproteobacteria</taxon>
        <taxon>Caulobacterales</taxon>
        <taxon>Caulobacteraceae</taxon>
        <taxon>Caulobacter</taxon>
    </lineage>
</organism>
<comment type="caution">
    <text evidence="1">The sequence shown here is derived from an EMBL/GenBank/DDBJ whole genome shotgun (WGS) entry which is preliminary data.</text>
</comment>
<accession>A0A258D7A0</accession>
<proteinExistence type="predicted"/>
<evidence type="ECO:0000313" key="2">
    <source>
        <dbReference type="Proteomes" id="UP000215616"/>
    </source>
</evidence>
<dbReference type="AlphaFoldDB" id="A0A258D7A0"/>
<name>A0A258D7A0_CAUVI</name>
<reference evidence="1 2" key="1">
    <citation type="submission" date="2017-03" db="EMBL/GenBank/DDBJ databases">
        <title>Lifting the veil on microbial sulfur biogeochemistry in mining wastewaters.</title>
        <authorList>
            <person name="Kantor R.S."/>
            <person name="Colenbrander Nelson T."/>
            <person name="Marshall S."/>
            <person name="Bennett D."/>
            <person name="Apte S."/>
            <person name="Camacho D."/>
            <person name="Thomas B.C."/>
            <person name="Warren L.A."/>
            <person name="Banfield J.F."/>
        </authorList>
    </citation>
    <scope>NUCLEOTIDE SEQUENCE [LARGE SCALE GENOMIC DNA]</scope>
    <source>
        <strain evidence="1">32-67-7</strain>
    </source>
</reference>
<dbReference type="Pfam" id="PF21102">
    <property type="entry name" value="DprA_N"/>
    <property type="match status" value="1"/>
</dbReference>
<evidence type="ECO:0008006" key="3">
    <source>
        <dbReference type="Google" id="ProtNLM"/>
    </source>
</evidence>
<gene>
    <name evidence="1" type="ORF">B7Z12_08815</name>
</gene>